<proteinExistence type="predicted"/>
<evidence type="ECO:0000313" key="2">
    <source>
        <dbReference type="Proteomes" id="UP000612893"/>
    </source>
</evidence>
<sequence>MEGMLARELVAELEDLTRAVRGLVRLVAYVLEVEVPPGETPEVQLEIRERLHTIVQESIHERGR</sequence>
<reference evidence="1" key="1">
    <citation type="submission" date="2020-10" db="EMBL/GenBank/DDBJ databases">
        <title>Ca. Dormibacterota MAGs.</title>
        <authorList>
            <person name="Montgomery K."/>
        </authorList>
    </citation>
    <scope>NUCLEOTIDE SEQUENCE [LARGE SCALE GENOMIC DNA]</scope>
    <source>
        <strain evidence="1">SC8812_S17_10</strain>
    </source>
</reference>
<keyword evidence="2" id="KW-1185">Reference proteome</keyword>
<name>A0A934K324_9BACT</name>
<organism evidence="1 2">
    <name type="scientific">Candidatus Nephthysia bennettiae</name>
    <dbReference type="NCBI Taxonomy" id="3127016"/>
    <lineage>
        <taxon>Bacteria</taxon>
        <taxon>Bacillati</taxon>
        <taxon>Candidatus Dormiibacterota</taxon>
        <taxon>Candidatus Dormibacteria</taxon>
        <taxon>Candidatus Dormibacterales</taxon>
        <taxon>Candidatus Dormibacteraceae</taxon>
        <taxon>Candidatus Nephthysia</taxon>
    </lineage>
</organism>
<dbReference type="EMBL" id="JAEKNR010000159">
    <property type="protein sequence ID" value="MBJ7599592.1"/>
    <property type="molecule type" value="Genomic_DNA"/>
</dbReference>
<dbReference type="Proteomes" id="UP000612893">
    <property type="component" value="Unassembled WGS sequence"/>
</dbReference>
<dbReference type="RefSeq" id="WP_338203133.1">
    <property type="nucleotide sequence ID" value="NZ_JAEKNR010000159.1"/>
</dbReference>
<protein>
    <submittedName>
        <fullName evidence="1">Uncharacterized protein</fullName>
    </submittedName>
</protein>
<comment type="caution">
    <text evidence="1">The sequence shown here is derived from an EMBL/GenBank/DDBJ whole genome shotgun (WGS) entry which is preliminary data.</text>
</comment>
<gene>
    <name evidence="1" type="ORF">JF922_16130</name>
</gene>
<accession>A0A934K324</accession>
<dbReference type="AlphaFoldDB" id="A0A934K324"/>
<evidence type="ECO:0000313" key="1">
    <source>
        <dbReference type="EMBL" id="MBJ7599592.1"/>
    </source>
</evidence>